<gene>
    <name evidence="2" type="ORF">NLJ89_g5488</name>
</gene>
<protein>
    <submittedName>
        <fullName evidence="2">Uncharacterized protein</fullName>
    </submittedName>
</protein>
<accession>A0A9W8MVJ7</accession>
<comment type="caution">
    <text evidence="2">The sequence shown here is derived from an EMBL/GenBank/DDBJ whole genome shotgun (WGS) entry which is preliminary data.</text>
</comment>
<dbReference type="AlphaFoldDB" id="A0A9W8MVJ7"/>
<organism evidence="2 3">
    <name type="scientific">Agrocybe chaxingu</name>
    <dbReference type="NCBI Taxonomy" id="84603"/>
    <lineage>
        <taxon>Eukaryota</taxon>
        <taxon>Fungi</taxon>
        <taxon>Dikarya</taxon>
        <taxon>Basidiomycota</taxon>
        <taxon>Agaricomycotina</taxon>
        <taxon>Agaricomycetes</taxon>
        <taxon>Agaricomycetidae</taxon>
        <taxon>Agaricales</taxon>
        <taxon>Agaricineae</taxon>
        <taxon>Strophariaceae</taxon>
        <taxon>Agrocybe</taxon>
    </lineage>
</organism>
<sequence length="252" mass="27437">MPFPSNSYTTFSDAFAAYSADDFLPEQGFSLKVAAAEEEDSYWNAYGGGDDDLDHPSASGKSEDSSLNSEDAYWAQYSSVQGSGDSTMPSPLPTKKKFGQDADATEPGRIIVPSDDFRINHIEPYNPLEPPAPSSLARRLAALANESGANSPPLFDDSTTTDSNTASPQLTEVVPANEERSPSLSPPQQPVESFVVVDVQDPADTTDDLSQDVLRENIKNLYRLWKLGRHDKSVEEDKDLFLAIAKQAVEQL</sequence>
<evidence type="ECO:0000313" key="3">
    <source>
        <dbReference type="Proteomes" id="UP001148786"/>
    </source>
</evidence>
<feature type="compositionally biased region" description="Low complexity" evidence="1">
    <location>
        <begin position="156"/>
        <end position="167"/>
    </location>
</feature>
<feature type="compositionally biased region" description="Polar residues" evidence="1">
    <location>
        <begin position="76"/>
        <end position="89"/>
    </location>
</feature>
<name>A0A9W8MVJ7_9AGAR</name>
<evidence type="ECO:0000256" key="1">
    <source>
        <dbReference type="SAM" id="MobiDB-lite"/>
    </source>
</evidence>
<proteinExistence type="predicted"/>
<evidence type="ECO:0000313" key="2">
    <source>
        <dbReference type="EMBL" id="KAJ3508933.1"/>
    </source>
</evidence>
<dbReference type="OrthoDB" id="2270193at2759"/>
<feature type="region of interest" description="Disordered" evidence="1">
    <location>
        <begin position="141"/>
        <end position="190"/>
    </location>
</feature>
<dbReference type="EMBL" id="JANKHO010000519">
    <property type="protein sequence ID" value="KAJ3508933.1"/>
    <property type="molecule type" value="Genomic_DNA"/>
</dbReference>
<feature type="region of interest" description="Disordered" evidence="1">
    <location>
        <begin position="43"/>
        <end position="112"/>
    </location>
</feature>
<reference evidence="2" key="1">
    <citation type="submission" date="2022-07" db="EMBL/GenBank/DDBJ databases">
        <title>Genome Sequence of Agrocybe chaxingu.</title>
        <authorList>
            <person name="Buettner E."/>
        </authorList>
    </citation>
    <scope>NUCLEOTIDE SEQUENCE</scope>
    <source>
        <strain evidence="2">MP-N11</strain>
    </source>
</reference>
<keyword evidence="3" id="KW-1185">Reference proteome</keyword>
<dbReference type="Proteomes" id="UP001148786">
    <property type="component" value="Unassembled WGS sequence"/>
</dbReference>